<dbReference type="PANTHER" id="PTHR13361:SF1">
    <property type="entry name" value="WW DOMAIN-BINDING PROTEIN 11"/>
    <property type="match status" value="1"/>
</dbReference>
<proteinExistence type="predicted"/>
<keyword evidence="2" id="KW-1185">Reference proteome</keyword>
<sequence>MAQSLIPALTSIDEEEEILSDLKSITDLYLLKRLRTSGKMVHTKTGKKLMESIAAKEDRDTVRALRAVYVRDFDLLEKRHDRYVQCKASNYSQDDLEAKWNPLQLKKIVTPFELSVPSTSVISTSWRSVTTATFSAKLLTTRRTILM</sequence>
<dbReference type="PANTHER" id="PTHR13361">
    <property type="entry name" value="WW DOMAIN-BINDING PROTEIN 11"/>
    <property type="match status" value="1"/>
</dbReference>
<dbReference type="KEGG" id="dpx:DAPPUDRAFT_269554"/>
<protein>
    <submittedName>
        <fullName evidence="1">Uncharacterized protein</fullName>
    </submittedName>
</protein>
<dbReference type="EMBL" id="GL733336">
    <property type="protein sequence ID" value="EFX62865.1"/>
    <property type="molecule type" value="Genomic_DNA"/>
</dbReference>
<organism evidence="1 2">
    <name type="scientific">Daphnia pulex</name>
    <name type="common">Water flea</name>
    <dbReference type="NCBI Taxonomy" id="6669"/>
    <lineage>
        <taxon>Eukaryota</taxon>
        <taxon>Metazoa</taxon>
        <taxon>Ecdysozoa</taxon>
        <taxon>Arthropoda</taxon>
        <taxon>Crustacea</taxon>
        <taxon>Branchiopoda</taxon>
        <taxon>Diplostraca</taxon>
        <taxon>Cladocera</taxon>
        <taxon>Anomopoda</taxon>
        <taxon>Daphniidae</taxon>
        <taxon>Daphnia</taxon>
    </lineage>
</organism>
<dbReference type="InParanoid" id="E9HZG5"/>
<accession>E9HZG5</accession>
<reference evidence="1 2" key="1">
    <citation type="journal article" date="2011" name="Science">
        <title>The ecoresponsive genome of Daphnia pulex.</title>
        <authorList>
            <person name="Colbourne J.K."/>
            <person name="Pfrender M.E."/>
            <person name="Gilbert D."/>
            <person name="Thomas W.K."/>
            <person name="Tucker A."/>
            <person name="Oakley T.H."/>
            <person name="Tokishita S."/>
            <person name="Aerts A."/>
            <person name="Arnold G.J."/>
            <person name="Basu M.K."/>
            <person name="Bauer D.J."/>
            <person name="Caceres C.E."/>
            <person name="Carmel L."/>
            <person name="Casola C."/>
            <person name="Choi J.H."/>
            <person name="Detter J.C."/>
            <person name="Dong Q."/>
            <person name="Dusheyko S."/>
            <person name="Eads B.D."/>
            <person name="Frohlich T."/>
            <person name="Geiler-Samerotte K.A."/>
            <person name="Gerlach D."/>
            <person name="Hatcher P."/>
            <person name="Jogdeo S."/>
            <person name="Krijgsveld J."/>
            <person name="Kriventseva E.V."/>
            <person name="Kultz D."/>
            <person name="Laforsch C."/>
            <person name="Lindquist E."/>
            <person name="Lopez J."/>
            <person name="Manak J.R."/>
            <person name="Muller J."/>
            <person name="Pangilinan J."/>
            <person name="Patwardhan R.P."/>
            <person name="Pitluck S."/>
            <person name="Pritham E.J."/>
            <person name="Rechtsteiner A."/>
            <person name="Rho M."/>
            <person name="Rogozin I.B."/>
            <person name="Sakarya O."/>
            <person name="Salamov A."/>
            <person name="Schaack S."/>
            <person name="Shapiro H."/>
            <person name="Shiga Y."/>
            <person name="Skalitzky C."/>
            <person name="Smith Z."/>
            <person name="Souvorov A."/>
            <person name="Sung W."/>
            <person name="Tang Z."/>
            <person name="Tsuchiya D."/>
            <person name="Tu H."/>
            <person name="Vos H."/>
            <person name="Wang M."/>
            <person name="Wolf Y.I."/>
            <person name="Yamagata H."/>
            <person name="Yamada T."/>
            <person name="Ye Y."/>
            <person name="Shaw J.R."/>
            <person name="Andrews J."/>
            <person name="Crease T.J."/>
            <person name="Tang H."/>
            <person name="Lucas S.M."/>
            <person name="Robertson H.M."/>
            <person name="Bork P."/>
            <person name="Koonin E.V."/>
            <person name="Zdobnov E.M."/>
            <person name="Grigoriev I.V."/>
            <person name="Lynch M."/>
            <person name="Boore J.L."/>
        </authorList>
    </citation>
    <scope>NUCLEOTIDE SEQUENCE [LARGE SCALE GENOMIC DNA]</scope>
</reference>
<evidence type="ECO:0000313" key="1">
    <source>
        <dbReference type="EMBL" id="EFX62865.1"/>
    </source>
</evidence>
<gene>
    <name evidence="1" type="ORF">DAPPUDRAFT_269554</name>
</gene>
<dbReference type="PhylomeDB" id="E9HZG5"/>
<dbReference type="Proteomes" id="UP000000305">
    <property type="component" value="Unassembled WGS sequence"/>
</dbReference>
<name>E9HZG5_DAPPU</name>
<dbReference type="AlphaFoldDB" id="E9HZG5"/>
<dbReference type="HOGENOM" id="CLU_1929702_0_0_1"/>
<evidence type="ECO:0000313" key="2">
    <source>
        <dbReference type="Proteomes" id="UP000000305"/>
    </source>
</evidence>